<dbReference type="AlphaFoldDB" id="A0A9P8T1T4"/>
<evidence type="ECO:0000313" key="2">
    <source>
        <dbReference type="EMBL" id="KAH3662479.1"/>
    </source>
</evidence>
<organism evidence="2 3">
    <name type="scientific">Ogataea philodendri</name>
    <dbReference type="NCBI Taxonomy" id="1378263"/>
    <lineage>
        <taxon>Eukaryota</taxon>
        <taxon>Fungi</taxon>
        <taxon>Dikarya</taxon>
        <taxon>Ascomycota</taxon>
        <taxon>Saccharomycotina</taxon>
        <taxon>Pichiomycetes</taxon>
        <taxon>Pichiales</taxon>
        <taxon>Pichiaceae</taxon>
        <taxon>Ogataea</taxon>
    </lineage>
</organism>
<dbReference type="GeneID" id="70237695"/>
<proteinExistence type="predicted"/>
<comment type="caution">
    <text evidence="2">The sequence shown here is derived from an EMBL/GenBank/DDBJ whole genome shotgun (WGS) entry which is preliminary data.</text>
</comment>
<dbReference type="PANTHER" id="PTHR39400:SF1">
    <property type="entry name" value="PIG-P DOMAIN-CONTAINING PROTEIN"/>
    <property type="match status" value="1"/>
</dbReference>
<dbReference type="Pfam" id="PF15159">
    <property type="entry name" value="PIG-Y"/>
    <property type="match status" value="1"/>
</dbReference>
<dbReference type="RefSeq" id="XP_046059568.1">
    <property type="nucleotide sequence ID" value="XM_046206944.1"/>
</dbReference>
<evidence type="ECO:0000313" key="3">
    <source>
        <dbReference type="Proteomes" id="UP000769157"/>
    </source>
</evidence>
<dbReference type="OrthoDB" id="2157498at2759"/>
<accession>A0A9P8T1T4</accession>
<keyword evidence="3" id="KW-1185">Reference proteome</keyword>
<sequence>MHRPKHRNTHSVHYNSQTAVAKDQLAFKLRSYGYLILALSATVFVVTVGTMLGAWKWVFSRPLMAPWVASSKVVDSEGDEIIDSYYLFAFALNFVILWIWCVVSWISMKLFRHSKGSGYFSLPAETAPPEISRLISFLDTLAMDFCSSAPAHARSSLETTVSIFWRLKASSTRSTSKSLSSYNASLIRRLASPSPSPWIRSHISTARIRCPSRRDLFCSWNSQIRAISPVGSRENLYSKLETSASKVLYRNWYMLNEDVKFLSMNTAFPALFPNLTPFAVVSRGTVIPKAELFFPGVSRSIRSSPATMFPYWSLPPTWISTWWWCFRW</sequence>
<protein>
    <submittedName>
        <fullName evidence="2">Uncharacterized protein</fullName>
    </submittedName>
</protein>
<dbReference type="PANTHER" id="PTHR39400">
    <property type="entry name" value="YALI0E29227P"/>
    <property type="match status" value="1"/>
</dbReference>
<dbReference type="InterPro" id="IPR029164">
    <property type="entry name" value="PIG-Y"/>
</dbReference>
<evidence type="ECO:0000256" key="1">
    <source>
        <dbReference type="SAM" id="Phobius"/>
    </source>
</evidence>
<feature type="transmembrane region" description="Helical" evidence="1">
    <location>
        <begin position="32"/>
        <end position="55"/>
    </location>
</feature>
<dbReference type="Proteomes" id="UP000769157">
    <property type="component" value="Unassembled WGS sequence"/>
</dbReference>
<keyword evidence="1" id="KW-1133">Transmembrane helix</keyword>
<gene>
    <name evidence="2" type="ORF">OGAPHI_005731</name>
</gene>
<keyword evidence="1" id="KW-0472">Membrane</keyword>
<feature type="transmembrane region" description="Helical" evidence="1">
    <location>
        <begin position="85"/>
        <end position="106"/>
    </location>
</feature>
<keyword evidence="1" id="KW-0812">Transmembrane</keyword>
<reference evidence="2" key="1">
    <citation type="journal article" date="2021" name="Open Biol.">
        <title>Shared evolutionary footprints suggest mitochondrial oxidative damage underlies multiple complex I losses in fungi.</title>
        <authorList>
            <person name="Schikora-Tamarit M.A."/>
            <person name="Marcet-Houben M."/>
            <person name="Nosek J."/>
            <person name="Gabaldon T."/>
        </authorList>
    </citation>
    <scope>NUCLEOTIDE SEQUENCE</scope>
    <source>
        <strain evidence="2">CBS6075</strain>
    </source>
</reference>
<dbReference type="EMBL" id="JAEUBE010000378">
    <property type="protein sequence ID" value="KAH3662479.1"/>
    <property type="molecule type" value="Genomic_DNA"/>
</dbReference>
<name>A0A9P8T1T4_9ASCO</name>
<reference evidence="2" key="2">
    <citation type="submission" date="2021-01" db="EMBL/GenBank/DDBJ databases">
        <authorList>
            <person name="Schikora-Tamarit M.A."/>
        </authorList>
    </citation>
    <scope>NUCLEOTIDE SEQUENCE</scope>
    <source>
        <strain evidence="2">CBS6075</strain>
    </source>
</reference>